<accession>A0ABT3TGG2</accession>
<dbReference type="SUPFAM" id="SSF52540">
    <property type="entry name" value="P-loop containing nucleoside triphosphate hydrolases"/>
    <property type="match status" value="1"/>
</dbReference>
<organism evidence="4 5">
    <name type="scientific">Candidatus Litorirhabdus singularis</name>
    <dbReference type="NCBI Taxonomy" id="2518993"/>
    <lineage>
        <taxon>Bacteria</taxon>
        <taxon>Pseudomonadati</taxon>
        <taxon>Pseudomonadota</taxon>
        <taxon>Gammaproteobacteria</taxon>
        <taxon>Cellvibrionales</taxon>
        <taxon>Halieaceae</taxon>
        <taxon>Candidatus Litorirhabdus</taxon>
    </lineage>
</organism>
<keyword evidence="2" id="KW-0808">Transferase</keyword>
<dbReference type="PANTHER" id="PTHR11783">
    <property type="entry name" value="SULFOTRANSFERASE SULT"/>
    <property type="match status" value="1"/>
</dbReference>
<evidence type="ECO:0000256" key="2">
    <source>
        <dbReference type="ARBA" id="ARBA00022679"/>
    </source>
</evidence>
<keyword evidence="5" id="KW-1185">Reference proteome</keyword>
<protein>
    <submittedName>
        <fullName evidence="4">Sulfotransferase domain-containing protein</fullName>
    </submittedName>
</protein>
<dbReference type="RefSeq" id="WP_279244470.1">
    <property type="nucleotide sequence ID" value="NZ_SHNN01000001.1"/>
</dbReference>
<dbReference type="EMBL" id="SHNN01000001">
    <property type="protein sequence ID" value="MCX2980492.1"/>
    <property type="molecule type" value="Genomic_DNA"/>
</dbReference>
<feature type="domain" description="Sulfotransferase" evidence="3">
    <location>
        <begin position="45"/>
        <end position="288"/>
    </location>
</feature>
<sequence length="308" mass="33865">MNSTASTGLAPSGRATTLESFGRLMQAMAPGGPAPGELAVELQATDVVITPFGKSGTTWLQQMAHALRTRGDMDFDDISRVVPWLETAAGLGLDLNAAQKARPRLFKSHLDADRIPAGGRYINACRDPQDALYSMYKFMEGWFIEPGSVSLDDFARGTFLAAGGPGNRGGDYWTHLRSWWIRREDSDVLFMAYEHMKDDLEGTIRKVADFIGVELDAELLAITMEHSSLPFMQRHKDRFDDKLMRELSVKASGLPANSDSSKVRSGNVGEARQQLSPEVVAELDALWQLHITAELGFENYAALIAALD</sequence>
<dbReference type="InterPro" id="IPR027417">
    <property type="entry name" value="P-loop_NTPase"/>
</dbReference>
<gene>
    <name evidence="4" type="ORF">EYC98_06340</name>
</gene>
<comment type="caution">
    <text evidence="4">The sequence shown here is derived from an EMBL/GenBank/DDBJ whole genome shotgun (WGS) entry which is preliminary data.</text>
</comment>
<evidence type="ECO:0000259" key="3">
    <source>
        <dbReference type="Pfam" id="PF00685"/>
    </source>
</evidence>
<dbReference type="Proteomes" id="UP001143362">
    <property type="component" value="Unassembled WGS sequence"/>
</dbReference>
<dbReference type="InterPro" id="IPR000863">
    <property type="entry name" value="Sulfotransferase_dom"/>
</dbReference>
<evidence type="ECO:0000313" key="5">
    <source>
        <dbReference type="Proteomes" id="UP001143362"/>
    </source>
</evidence>
<comment type="similarity">
    <text evidence="1">Belongs to the sulfotransferase 1 family.</text>
</comment>
<reference evidence="4" key="1">
    <citation type="submission" date="2019-02" db="EMBL/GenBank/DDBJ databases">
        <authorList>
            <person name="Li S.-H."/>
        </authorList>
    </citation>
    <scope>NUCLEOTIDE SEQUENCE</scope>
    <source>
        <strain evidence="4">IMCC14734</strain>
    </source>
</reference>
<evidence type="ECO:0000256" key="1">
    <source>
        <dbReference type="ARBA" id="ARBA00005771"/>
    </source>
</evidence>
<proteinExistence type="inferred from homology"/>
<evidence type="ECO:0000313" key="4">
    <source>
        <dbReference type="EMBL" id="MCX2980492.1"/>
    </source>
</evidence>
<dbReference type="Gene3D" id="3.40.50.300">
    <property type="entry name" value="P-loop containing nucleotide triphosphate hydrolases"/>
    <property type="match status" value="1"/>
</dbReference>
<name>A0ABT3TGG2_9GAMM</name>
<dbReference type="Pfam" id="PF00685">
    <property type="entry name" value="Sulfotransfer_1"/>
    <property type="match status" value="1"/>
</dbReference>